<sequence>MIEAKFLFELLVRLLTDPSGLDRGGQRFDGGIGRQVRHIIFLLACQTPLADEPHLRARHALYTIIEHLMLMAVGHPNTASGKAACQVTFRTLTLGDLFPFFPGQH</sequence>
<accession>A0ABQ6A5P3</accession>
<dbReference type="EMBL" id="BSOS01000029">
    <property type="protein sequence ID" value="GLR66630.1"/>
    <property type="molecule type" value="Genomic_DNA"/>
</dbReference>
<keyword evidence="2" id="KW-1185">Reference proteome</keyword>
<name>A0ABQ6A5P3_9PROT</name>
<protein>
    <submittedName>
        <fullName evidence="1">Uncharacterized protein</fullName>
    </submittedName>
</protein>
<gene>
    <name evidence="1" type="ORF">GCM10010909_13100</name>
</gene>
<dbReference type="Proteomes" id="UP001156641">
    <property type="component" value="Unassembled WGS sequence"/>
</dbReference>
<organism evidence="1 2">
    <name type="scientific">Acidocella aquatica</name>
    <dbReference type="NCBI Taxonomy" id="1922313"/>
    <lineage>
        <taxon>Bacteria</taxon>
        <taxon>Pseudomonadati</taxon>
        <taxon>Pseudomonadota</taxon>
        <taxon>Alphaproteobacteria</taxon>
        <taxon>Acetobacterales</taxon>
        <taxon>Acidocellaceae</taxon>
        <taxon>Acidocella</taxon>
    </lineage>
</organism>
<evidence type="ECO:0000313" key="2">
    <source>
        <dbReference type="Proteomes" id="UP001156641"/>
    </source>
</evidence>
<evidence type="ECO:0000313" key="1">
    <source>
        <dbReference type="EMBL" id="GLR66630.1"/>
    </source>
</evidence>
<proteinExistence type="predicted"/>
<reference evidence="2" key="1">
    <citation type="journal article" date="2019" name="Int. J. Syst. Evol. Microbiol.">
        <title>The Global Catalogue of Microorganisms (GCM) 10K type strain sequencing project: providing services to taxonomists for standard genome sequencing and annotation.</title>
        <authorList>
            <consortium name="The Broad Institute Genomics Platform"/>
            <consortium name="The Broad Institute Genome Sequencing Center for Infectious Disease"/>
            <person name="Wu L."/>
            <person name="Ma J."/>
        </authorList>
    </citation>
    <scope>NUCLEOTIDE SEQUENCE [LARGE SCALE GENOMIC DNA]</scope>
    <source>
        <strain evidence="2">NBRC 112502</strain>
    </source>
</reference>
<comment type="caution">
    <text evidence="1">The sequence shown here is derived from an EMBL/GenBank/DDBJ whole genome shotgun (WGS) entry which is preliminary data.</text>
</comment>